<name>A0AAD5TGZ5_9FUNG</name>
<feature type="compositionally biased region" description="Basic and acidic residues" evidence="1">
    <location>
        <begin position="75"/>
        <end position="87"/>
    </location>
</feature>
<dbReference type="PROSITE" id="PS51925">
    <property type="entry name" value="SWIB_MDM2"/>
    <property type="match status" value="2"/>
</dbReference>
<dbReference type="SMART" id="SM00151">
    <property type="entry name" value="SWIB"/>
    <property type="match status" value="2"/>
</dbReference>
<feature type="region of interest" description="Disordered" evidence="1">
    <location>
        <begin position="261"/>
        <end position="309"/>
    </location>
</feature>
<dbReference type="Pfam" id="PF02201">
    <property type="entry name" value="SWIB"/>
    <property type="match status" value="2"/>
</dbReference>
<dbReference type="Pfam" id="PF08766">
    <property type="entry name" value="DEK_C"/>
    <property type="match status" value="1"/>
</dbReference>
<reference evidence="4" key="1">
    <citation type="submission" date="2020-05" db="EMBL/GenBank/DDBJ databases">
        <title>Phylogenomic resolution of chytrid fungi.</title>
        <authorList>
            <person name="Stajich J.E."/>
            <person name="Amses K."/>
            <person name="Simmons R."/>
            <person name="Seto K."/>
            <person name="Myers J."/>
            <person name="Bonds A."/>
            <person name="Quandt C.A."/>
            <person name="Barry K."/>
            <person name="Liu P."/>
            <person name="Grigoriev I."/>
            <person name="Longcore J.E."/>
            <person name="James T.Y."/>
        </authorList>
    </citation>
    <scope>NUCLEOTIDE SEQUENCE</scope>
    <source>
        <strain evidence="4">JEL0379</strain>
    </source>
</reference>
<dbReference type="EMBL" id="JADGJQ010000046">
    <property type="protein sequence ID" value="KAJ3175983.1"/>
    <property type="molecule type" value="Genomic_DNA"/>
</dbReference>
<dbReference type="Gene3D" id="1.10.245.10">
    <property type="entry name" value="SWIB/MDM2 domain"/>
    <property type="match status" value="2"/>
</dbReference>
<comment type="caution">
    <text evidence="4">The sequence shown here is derived from an EMBL/GenBank/DDBJ whole genome shotgun (WGS) entry which is preliminary data.</text>
</comment>
<dbReference type="InterPro" id="IPR036885">
    <property type="entry name" value="SWIB_MDM2_dom_sf"/>
</dbReference>
<protein>
    <recommendedName>
        <fullName evidence="6">SWIB-domain-containing protein</fullName>
    </recommendedName>
</protein>
<evidence type="ECO:0000256" key="1">
    <source>
        <dbReference type="SAM" id="MobiDB-lite"/>
    </source>
</evidence>
<evidence type="ECO:0000313" key="4">
    <source>
        <dbReference type="EMBL" id="KAJ3175983.1"/>
    </source>
</evidence>
<dbReference type="InterPro" id="IPR014876">
    <property type="entry name" value="DEK_C"/>
</dbReference>
<feature type="compositionally biased region" description="Acidic residues" evidence="1">
    <location>
        <begin position="60"/>
        <end position="74"/>
    </location>
</feature>
<feature type="region of interest" description="Disordered" evidence="1">
    <location>
        <begin position="58"/>
        <end position="184"/>
    </location>
</feature>
<organism evidence="4 5">
    <name type="scientific">Geranomyces variabilis</name>
    <dbReference type="NCBI Taxonomy" id="109894"/>
    <lineage>
        <taxon>Eukaryota</taxon>
        <taxon>Fungi</taxon>
        <taxon>Fungi incertae sedis</taxon>
        <taxon>Chytridiomycota</taxon>
        <taxon>Chytridiomycota incertae sedis</taxon>
        <taxon>Chytridiomycetes</taxon>
        <taxon>Spizellomycetales</taxon>
        <taxon>Powellomycetaceae</taxon>
        <taxon>Geranomyces</taxon>
    </lineage>
</organism>
<sequence>MADKVSGGHYDQRIRELLATSDLSVVSAKAIRRQLAAETGDDVDSYKHEIDARILQILSEMEETEEESGDEPADERDSVKKEVKNEAHWSSVTDEPHSPPRRTVKKEKIARTTSSSSKRGAKVKSEDFVSTDDDGSESDGTMARRLQEEESGGRPRRRTAATGSTPKKKPSKRKGIAPNNGFNRPLVCSPALSTFLNGEPEIARPEVVKRIWDYVKEHDLQDQSDKRYIIIDDTLRPVLGTGKRIHMFTMNKVLSKHLKKSEDIGGDGDVDEASHSDGDGQEAPVARKKKKTTKTKREGGSSSSNNPFMKVSALSPELQVLVNTEMLPRPHVVKKIWEYIKGNNLQDPSDGRFILCDDNMKKVFKTNRLSMFKMNALLSDHIYAVDE</sequence>
<gene>
    <name evidence="4" type="ORF">HDU87_005648</name>
</gene>
<evidence type="ECO:0000259" key="3">
    <source>
        <dbReference type="PROSITE" id="PS51998"/>
    </source>
</evidence>
<evidence type="ECO:0000313" key="5">
    <source>
        <dbReference type="Proteomes" id="UP001212152"/>
    </source>
</evidence>
<evidence type="ECO:0000259" key="2">
    <source>
        <dbReference type="PROSITE" id="PS51925"/>
    </source>
</evidence>
<proteinExistence type="predicted"/>
<feature type="domain" description="DM2" evidence="2">
    <location>
        <begin position="181"/>
        <end position="260"/>
    </location>
</feature>
<feature type="domain" description="DEK-C" evidence="3">
    <location>
        <begin position="4"/>
        <end position="59"/>
    </location>
</feature>
<dbReference type="PANTHER" id="PTHR13844">
    <property type="entry name" value="SWI/SNF-RELATED MATRIX-ASSOCIATED ACTIN-DEPENDENT REGULATOR OF CHROMATIN SUBFAMILY D"/>
    <property type="match status" value="1"/>
</dbReference>
<keyword evidence="5" id="KW-1185">Reference proteome</keyword>
<evidence type="ECO:0008006" key="6">
    <source>
        <dbReference type="Google" id="ProtNLM"/>
    </source>
</evidence>
<accession>A0AAD5TGZ5</accession>
<dbReference type="SUPFAM" id="SSF47592">
    <property type="entry name" value="SWIB/MDM2 domain"/>
    <property type="match status" value="2"/>
</dbReference>
<feature type="domain" description="DM2" evidence="2">
    <location>
        <begin position="307"/>
        <end position="384"/>
    </location>
</feature>
<dbReference type="Proteomes" id="UP001212152">
    <property type="component" value="Unassembled WGS sequence"/>
</dbReference>
<dbReference type="AlphaFoldDB" id="A0AAD5TGZ5"/>
<dbReference type="InterPro" id="IPR003121">
    <property type="entry name" value="SWIB_MDM2_domain"/>
</dbReference>
<dbReference type="PROSITE" id="PS51998">
    <property type="entry name" value="DEK_C"/>
    <property type="match status" value="1"/>
</dbReference>
<feature type="compositionally biased region" description="Basic residues" evidence="1">
    <location>
        <begin position="166"/>
        <end position="175"/>
    </location>
</feature>
<dbReference type="CDD" id="cd10567">
    <property type="entry name" value="SWIB-MDM2_like"/>
    <property type="match status" value="2"/>
</dbReference>
<dbReference type="InterPro" id="IPR019835">
    <property type="entry name" value="SWIB_domain"/>
</dbReference>